<keyword evidence="3" id="KW-1185">Reference proteome</keyword>
<dbReference type="EMBL" id="ABJB010226848">
    <property type="status" value="NOT_ANNOTATED_CDS"/>
    <property type="molecule type" value="Genomic_DNA"/>
</dbReference>
<dbReference type="VEuPathDB" id="VectorBase:ISCP_033314"/>
<dbReference type="EnsemblMetazoa" id="ISCW023026-RA">
    <property type="protein sequence ID" value="ISCW023026-PA"/>
    <property type="gene ID" value="ISCW023026"/>
</dbReference>
<sequence length="191" mass="21044">MEGSSRSLPSAGSLSKAHLELPKDLPLPSTRIPAPCVFVEDEAFQLRPDFSRPYLGRGLDADKRISNYYLRQARSFQSVEGGIASMSQSSSSRIINAVSSVLCNLDKSGIQFSLTSRGSVAHCTCTWASLNDSDRNRIQAISNSRVPLFAADKQYLDLYMGTEDSIDLVPKATPYSHQPYGYSFEKAVFTF</sequence>
<dbReference type="AlphaFoldDB" id="B7QH22"/>
<dbReference type="EMBL" id="DS936091">
    <property type="protein sequence ID" value="EEC18144.1"/>
    <property type="molecule type" value="Genomic_DNA"/>
</dbReference>
<gene>
    <name evidence="1" type="ORF">IscW_ISCW023026</name>
</gene>
<evidence type="ECO:0000313" key="2">
    <source>
        <dbReference type="EnsemblMetazoa" id="ISCW023026-PA"/>
    </source>
</evidence>
<dbReference type="EMBL" id="ABJB010430032">
    <property type="status" value="NOT_ANNOTATED_CDS"/>
    <property type="molecule type" value="Genomic_DNA"/>
</dbReference>
<dbReference type="InParanoid" id="B7QH22"/>
<dbReference type="HOGENOM" id="CLU_1422960_0_0_1"/>
<name>B7QH22_IXOSC</name>
<protein>
    <submittedName>
        <fullName evidence="1 2">Uncharacterized protein</fullName>
    </submittedName>
</protein>
<evidence type="ECO:0000313" key="1">
    <source>
        <dbReference type="EMBL" id="EEC18144.1"/>
    </source>
</evidence>
<organism>
    <name type="scientific">Ixodes scapularis</name>
    <name type="common">Black-legged tick</name>
    <name type="synonym">Deer tick</name>
    <dbReference type="NCBI Taxonomy" id="6945"/>
    <lineage>
        <taxon>Eukaryota</taxon>
        <taxon>Metazoa</taxon>
        <taxon>Ecdysozoa</taxon>
        <taxon>Arthropoda</taxon>
        <taxon>Chelicerata</taxon>
        <taxon>Arachnida</taxon>
        <taxon>Acari</taxon>
        <taxon>Parasitiformes</taxon>
        <taxon>Ixodida</taxon>
        <taxon>Ixodoidea</taxon>
        <taxon>Ixodidae</taxon>
        <taxon>Ixodinae</taxon>
        <taxon>Ixodes</taxon>
    </lineage>
</organism>
<reference evidence="1 3" key="1">
    <citation type="submission" date="2008-03" db="EMBL/GenBank/DDBJ databases">
        <title>Annotation of Ixodes scapularis.</title>
        <authorList>
            <consortium name="Ixodes scapularis Genome Project Consortium"/>
            <person name="Caler E."/>
            <person name="Hannick L.I."/>
            <person name="Bidwell S."/>
            <person name="Joardar V."/>
            <person name="Thiagarajan M."/>
            <person name="Amedeo P."/>
            <person name="Galinsky K.J."/>
            <person name="Schobel S."/>
            <person name="Inman J."/>
            <person name="Hostetler J."/>
            <person name="Miller J."/>
            <person name="Hammond M."/>
            <person name="Megy K."/>
            <person name="Lawson D."/>
            <person name="Kodira C."/>
            <person name="Sutton G."/>
            <person name="Meyer J."/>
            <person name="Hill C.A."/>
            <person name="Birren B."/>
            <person name="Nene V."/>
            <person name="Collins F."/>
            <person name="Alarcon-Chaidez F."/>
            <person name="Wikel S."/>
            <person name="Strausberg R."/>
        </authorList>
    </citation>
    <scope>NUCLEOTIDE SEQUENCE [LARGE SCALE GENOMIC DNA]</scope>
    <source>
        <strain evidence="3">Wikel</strain>
        <strain evidence="1">Wikel colony</strain>
    </source>
</reference>
<proteinExistence type="predicted"/>
<dbReference type="PaxDb" id="6945-B7QH22"/>
<accession>B7QH22</accession>
<dbReference type="OrthoDB" id="6515644at2759"/>
<dbReference type="Proteomes" id="UP000001555">
    <property type="component" value="Unassembled WGS sequence"/>
</dbReference>
<dbReference type="VEuPathDB" id="VectorBase:ISCI023026"/>
<evidence type="ECO:0000313" key="3">
    <source>
        <dbReference type="Proteomes" id="UP000001555"/>
    </source>
</evidence>
<dbReference type="VEuPathDB" id="VectorBase:ISCW023026"/>
<reference evidence="2" key="2">
    <citation type="submission" date="2020-05" db="UniProtKB">
        <authorList>
            <consortium name="EnsemblMetazoa"/>
        </authorList>
    </citation>
    <scope>IDENTIFICATION</scope>
    <source>
        <strain evidence="2">wikel</strain>
    </source>
</reference>